<reference evidence="1 2" key="1">
    <citation type="journal article" date="2022" name="Plant J.">
        <title>Chromosome-level genome of Camellia lanceoleosa provides a valuable resource for understanding genome evolution and self-incompatibility.</title>
        <authorList>
            <person name="Gong W."/>
            <person name="Xiao S."/>
            <person name="Wang L."/>
            <person name="Liao Z."/>
            <person name="Chang Y."/>
            <person name="Mo W."/>
            <person name="Hu G."/>
            <person name="Li W."/>
            <person name="Zhao G."/>
            <person name="Zhu H."/>
            <person name="Hu X."/>
            <person name="Ji K."/>
            <person name="Xiang X."/>
            <person name="Song Q."/>
            <person name="Yuan D."/>
            <person name="Jin S."/>
            <person name="Zhang L."/>
        </authorList>
    </citation>
    <scope>NUCLEOTIDE SEQUENCE [LARGE SCALE GENOMIC DNA]</scope>
    <source>
        <strain evidence="1">SQ_2022a</strain>
    </source>
</reference>
<organism evidence="1 2">
    <name type="scientific">Camellia lanceoleosa</name>
    <dbReference type="NCBI Taxonomy" id="1840588"/>
    <lineage>
        <taxon>Eukaryota</taxon>
        <taxon>Viridiplantae</taxon>
        <taxon>Streptophyta</taxon>
        <taxon>Embryophyta</taxon>
        <taxon>Tracheophyta</taxon>
        <taxon>Spermatophyta</taxon>
        <taxon>Magnoliopsida</taxon>
        <taxon>eudicotyledons</taxon>
        <taxon>Gunneridae</taxon>
        <taxon>Pentapetalae</taxon>
        <taxon>asterids</taxon>
        <taxon>Ericales</taxon>
        <taxon>Theaceae</taxon>
        <taxon>Camellia</taxon>
    </lineage>
</organism>
<accession>A0ACC0GZW0</accession>
<comment type="caution">
    <text evidence="1">The sequence shown here is derived from an EMBL/GenBank/DDBJ whole genome shotgun (WGS) entry which is preliminary data.</text>
</comment>
<name>A0ACC0GZW0_9ERIC</name>
<gene>
    <name evidence="1" type="ORF">LOK49_LG07G01068</name>
</gene>
<proteinExistence type="predicted"/>
<evidence type="ECO:0000313" key="2">
    <source>
        <dbReference type="Proteomes" id="UP001060215"/>
    </source>
</evidence>
<sequence length="128" mass="14220">MRERETKTVLAVRKRIPEDTSEIDIAICLVNLPSVVGSGEVGGSRNGTTSTRTTSLSRTTRFTTAWASNSTTTRAGKCMVSRHMAGLRFCSMKMNAMMSILFNVVDTDFLEMEFLQLRVPHQLQNISS</sequence>
<keyword evidence="2" id="KW-1185">Reference proteome</keyword>
<dbReference type="EMBL" id="CM045764">
    <property type="protein sequence ID" value="KAI8005982.1"/>
    <property type="molecule type" value="Genomic_DNA"/>
</dbReference>
<protein>
    <submittedName>
        <fullName evidence="1">Uncharacterized protein</fullName>
    </submittedName>
</protein>
<dbReference type="Proteomes" id="UP001060215">
    <property type="component" value="Chromosome 7"/>
</dbReference>
<evidence type="ECO:0000313" key="1">
    <source>
        <dbReference type="EMBL" id="KAI8005982.1"/>
    </source>
</evidence>